<dbReference type="PANTHER" id="PTHR43877">
    <property type="entry name" value="AMINOALKYLPHOSPHONATE N-ACETYLTRANSFERASE-RELATED-RELATED"/>
    <property type="match status" value="1"/>
</dbReference>
<evidence type="ECO:0000256" key="1">
    <source>
        <dbReference type="ARBA" id="ARBA00022679"/>
    </source>
</evidence>
<dbReference type="InterPro" id="IPR000182">
    <property type="entry name" value="GNAT_dom"/>
</dbReference>
<keyword evidence="5" id="KW-1185">Reference proteome</keyword>
<accession>A0A7S8RI55</accession>
<name>A0A7S8RI55_9MICO</name>
<proteinExistence type="predicted"/>
<evidence type="ECO:0000256" key="2">
    <source>
        <dbReference type="ARBA" id="ARBA00023315"/>
    </source>
</evidence>
<dbReference type="InterPro" id="IPR016181">
    <property type="entry name" value="Acyl_CoA_acyltransferase"/>
</dbReference>
<dbReference type="AlphaFoldDB" id="A0A7S8RI55"/>
<dbReference type="CDD" id="cd04301">
    <property type="entry name" value="NAT_SF"/>
    <property type="match status" value="1"/>
</dbReference>
<keyword evidence="1 4" id="KW-0808">Transferase</keyword>
<keyword evidence="2" id="KW-0012">Acyltransferase</keyword>
<dbReference type="EMBL" id="CP064760">
    <property type="protein sequence ID" value="QPE05821.1"/>
    <property type="molecule type" value="Genomic_DNA"/>
</dbReference>
<organism evidence="4 5">
    <name type="scientific">Microbacterium schleiferi</name>
    <dbReference type="NCBI Taxonomy" id="69362"/>
    <lineage>
        <taxon>Bacteria</taxon>
        <taxon>Bacillati</taxon>
        <taxon>Actinomycetota</taxon>
        <taxon>Actinomycetes</taxon>
        <taxon>Micrococcales</taxon>
        <taxon>Microbacteriaceae</taxon>
        <taxon>Microbacterium</taxon>
    </lineage>
</organism>
<dbReference type="RefSeq" id="WP_195693856.1">
    <property type="nucleotide sequence ID" value="NZ_CP064760.1"/>
</dbReference>
<dbReference type="Pfam" id="PF00583">
    <property type="entry name" value="Acetyltransf_1"/>
    <property type="match status" value="1"/>
</dbReference>
<dbReference type="PROSITE" id="PS51186">
    <property type="entry name" value="GNAT"/>
    <property type="match status" value="1"/>
</dbReference>
<reference evidence="4 5" key="1">
    <citation type="submission" date="2020-11" db="EMBL/GenBank/DDBJ databases">
        <title>Amino acid is mineralized and recycled by bacteria in oceanic microbiome.</title>
        <authorList>
            <person name="Zheng L.Y."/>
        </authorList>
    </citation>
    <scope>NUCLEOTIDE SEQUENCE [LARGE SCALE GENOMIC DNA]</scope>
    <source>
        <strain evidence="4 5">A32-1</strain>
    </source>
</reference>
<dbReference type="InterPro" id="IPR050832">
    <property type="entry name" value="Bact_Acetyltransf"/>
</dbReference>
<feature type="domain" description="N-acetyltransferase" evidence="3">
    <location>
        <begin position="11"/>
        <end position="185"/>
    </location>
</feature>
<evidence type="ECO:0000259" key="3">
    <source>
        <dbReference type="PROSITE" id="PS51186"/>
    </source>
</evidence>
<dbReference type="Gene3D" id="3.40.630.30">
    <property type="match status" value="1"/>
</dbReference>
<evidence type="ECO:0000313" key="4">
    <source>
        <dbReference type="EMBL" id="QPE05821.1"/>
    </source>
</evidence>
<dbReference type="Proteomes" id="UP000594480">
    <property type="component" value="Chromosome"/>
</dbReference>
<sequence length="185" mass="19754">MAGARGGVARYDVRRVRLHEWEAVRALRIRATGDPDAGVAFLTSREEELARDDSFWQARTAGGALGENAAQFVAIAGGGRWIGTVTVLLRAPGEIDHLGHPLTAPRADIVGVYIDPDHRGQGVLSELVDVASAWAKAGGHGALTLDVHQNNARAQRAYARLGFAPTGVTFVSTIGPELEMRRAIE</sequence>
<gene>
    <name evidence="4" type="ORF">IT882_07615</name>
</gene>
<dbReference type="KEGG" id="msf:IT882_07615"/>
<dbReference type="SUPFAM" id="SSF55729">
    <property type="entry name" value="Acyl-CoA N-acyltransferases (Nat)"/>
    <property type="match status" value="1"/>
</dbReference>
<protein>
    <submittedName>
        <fullName evidence="4">GNAT family N-acetyltransferase</fullName>
    </submittedName>
</protein>
<dbReference type="GO" id="GO:0016747">
    <property type="term" value="F:acyltransferase activity, transferring groups other than amino-acyl groups"/>
    <property type="evidence" value="ECO:0007669"/>
    <property type="project" value="InterPro"/>
</dbReference>
<evidence type="ECO:0000313" key="5">
    <source>
        <dbReference type="Proteomes" id="UP000594480"/>
    </source>
</evidence>